<dbReference type="Proteomes" id="UP000218644">
    <property type="component" value="Unassembled WGS sequence"/>
</dbReference>
<name>A0A2A2AP39_9BURK</name>
<gene>
    <name evidence="1" type="ORF">CK623_10185</name>
</gene>
<dbReference type="AlphaFoldDB" id="A0A2A2AP39"/>
<protein>
    <submittedName>
        <fullName evidence="1">Uncharacterized protein</fullName>
    </submittedName>
</protein>
<dbReference type="EMBL" id="NSJD01000017">
    <property type="protein sequence ID" value="PAT39472.1"/>
    <property type="molecule type" value="Genomic_DNA"/>
</dbReference>
<evidence type="ECO:0000313" key="1">
    <source>
        <dbReference type="EMBL" id="PAT39472.1"/>
    </source>
</evidence>
<reference evidence="1 2" key="1">
    <citation type="submission" date="2017-08" db="EMBL/GenBank/DDBJ databases">
        <title>WGS of Clinical strains of the CDC Group NO-1 linked to zoonotic infections in humans.</title>
        <authorList>
            <person name="Bernier A.-M."/>
            <person name="Bernard K."/>
        </authorList>
    </citation>
    <scope>NUCLEOTIDE SEQUENCE [LARGE SCALE GENOMIC DNA]</scope>
    <source>
        <strain evidence="1 2">NML79-0751</strain>
    </source>
</reference>
<accession>A0A2A2AP39</accession>
<sequence>MAVALRAQDMFGRALNTGDGNEKVVVVVKDGQCSRIGLSGTDNARAVIDFSEQAGLRTEMQLDILAD</sequence>
<evidence type="ECO:0000313" key="2">
    <source>
        <dbReference type="Proteomes" id="UP000218644"/>
    </source>
</evidence>
<proteinExistence type="predicted"/>
<organism evidence="1 2">
    <name type="scientific">Vandammella animalimorsus</name>
    <dbReference type="NCBI Taxonomy" id="2029117"/>
    <lineage>
        <taxon>Bacteria</taxon>
        <taxon>Pseudomonadati</taxon>
        <taxon>Pseudomonadota</taxon>
        <taxon>Betaproteobacteria</taxon>
        <taxon>Burkholderiales</taxon>
        <taxon>Comamonadaceae</taxon>
        <taxon>Vandammella</taxon>
    </lineage>
</organism>
<comment type="caution">
    <text evidence="1">The sequence shown here is derived from an EMBL/GenBank/DDBJ whole genome shotgun (WGS) entry which is preliminary data.</text>
</comment>